<dbReference type="EMBL" id="JARQWQ010000052">
    <property type="protein sequence ID" value="KAK2557040.1"/>
    <property type="molecule type" value="Genomic_DNA"/>
</dbReference>
<protein>
    <submittedName>
        <fullName evidence="1">Uncharacterized protein</fullName>
    </submittedName>
</protein>
<evidence type="ECO:0000313" key="1">
    <source>
        <dbReference type="EMBL" id="KAK2557040.1"/>
    </source>
</evidence>
<accession>A0AAD9Q974</accession>
<evidence type="ECO:0000313" key="2">
    <source>
        <dbReference type="Proteomes" id="UP001249851"/>
    </source>
</evidence>
<keyword evidence="2" id="KW-1185">Reference proteome</keyword>
<gene>
    <name evidence="1" type="ORF">P5673_020895</name>
</gene>
<organism evidence="1 2">
    <name type="scientific">Acropora cervicornis</name>
    <name type="common">Staghorn coral</name>
    <dbReference type="NCBI Taxonomy" id="6130"/>
    <lineage>
        <taxon>Eukaryota</taxon>
        <taxon>Metazoa</taxon>
        <taxon>Cnidaria</taxon>
        <taxon>Anthozoa</taxon>
        <taxon>Hexacorallia</taxon>
        <taxon>Scleractinia</taxon>
        <taxon>Astrocoeniina</taxon>
        <taxon>Acroporidae</taxon>
        <taxon>Acropora</taxon>
    </lineage>
</organism>
<feature type="non-terminal residue" evidence="1">
    <location>
        <position position="136"/>
    </location>
</feature>
<dbReference type="Gene3D" id="1.25.40.10">
    <property type="entry name" value="Tetratricopeptide repeat domain"/>
    <property type="match status" value="1"/>
</dbReference>
<dbReference type="Proteomes" id="UP001249851">
    <property type="component" value="Unassembled WGS sequence"/>
</dbReference>
<name>A0AAD9Q974_ACRCE</name>
<sequence length="136" mass="15442">MIGLENEELMEILVVLKAYWGWGWRGLKTLKFYGRNLKIGTDFCDGLGKGLTHGNLGNALHFIDEFWKAMEYVKKHLDIALKTYEITYNGLWRSAPKPGKIEEALLAAERGRAQALSHTLIIQYKLAPPFSDTTSK</sequence>
<comment type="caution">
    <text evidence="1">The sequence shown here is derived from an EMBL/GenBank/DDBJ whole genome shotgun (WGS) entry which is preliminary data.</text>
</comment>
<proteinExistence type="predicted"/>
<reference evidence="1" key="2">
    <citation type="journal article" date="2023" name="Science">
        <title>Genomic signatures of disease resistance in endangered staghorn corals.</title>
        <authorList>
            <person name="Vollmer S.V."/>
            <person name="Selwyn J.D."/>
            <person name="Despard B.A."/>
            <person name="Roesel C.L."/>
        </authorList>
    </citation>
    <scope>NUCLEOTIDE SEQUENCE</scope>
    <source>
        <strain evidence="1">K2</strain>
    </source>
</reference>
<reference evidence="1" key="1">
    <citation type="journal article" date="2023" name="G3 (Bethesda)">
        <title>Whole genome assembly and annotation of the endangered Caribbean coral Acropora cervicornis.</title>
        <authorList>
            <person name="Selwyn J.D."/>
            <person name="Vollmer S.V."/>
        </authorList>
    </citation>
    <scope>NUCLEOTIDE SEQUENCE</scope>
    <source>
        <strain evidence="1">K2</strain>
    </source>
</reference>
<dbReference type="AlphaFoldDB" id="A0AAD9Q974"/>
<dbReference type="InterPro" id="IPR011990">
    <property type="entry name" value="TPR-like_helical_dom_sf"/>
</dbReference>